<sequence>MAAILMLHNCSKNSLVKNRTRGGGGTQAAEQKQAGRLRVSGRLQEEQSGTDMKCSEKTSRGAAGRTLAPFSCSRKCKAAAAMTRKRCHESPWGAAGRAVALFSHSRKSKAEAAVVARQCSENDAASHCGMDALPFLPLLLLARGESGSLWRRERQQERWSYRGLFPPWLPRQKIAKTVPRERLLPGPSSCGAGDRTNEHTPPLRLGCPKCQN</sequence>
<organism evidence="2 3">
    <name type="scientific">Pleurodeles waltl</name>
    <name type="common">Iberian ribbed newt</name>
    <dbReference type="NCBI Taxonomy" id="8319"/>
    <lineage>
        <taxon>Eukaryota</taxon>
        <taxon>Metazoa</taxon>
        <taxon>Chordata</taxon>
        <taxon>Craniata</taxon>
        <taxon>Vertebrata</taxon>
        <taxon>Euteleostomi</taxon>
        <taxon>Amphibia</taxon>
        <taxon>Batrachia</taxon>
        <taxon>Caudata</taxon>
        <taxon>Salamandroidea</taxon>
        <taxon>Salamandridae</taxon>
        <taxon>Pleurodelinae</taxon>
        <taxon>Pleurodeles</taxon>
    </lineage>
</organism>
<evidence type="ECO:0000256" key="1">
    <source>
        <dbReference type="SAM" id="MobiDB-lite"/>
    </source>
</evidence>
<comment type="caution">
    <text evidence="2">The sequence shown here is derived from an EMBL/GenBank/DDBJ whole genome shotgun (WGS) entry which is preliminary data.</text>
</comment>
<proteinExistence type="predicted"/>
<dbReference type="EMBL" id="JANPWB010000012">
    <property type="protein sequence ID" value="KAJ1116457.1"/>
    <property type="molecule type" value="Genomic_DNA"/>
</dbReference>
<feature type="region of interest" description="Disordered" evidence="1">
    <location>
        <begin position="182"/>
        <end position="212"/>
    </location>
</feature>
<dbReference type="Proteomes" id="UP001066276">
    <property type="component" value="Chromosome 8"/>
</dbReference>
<evidence type="ECO:0000313" key="2">
    <source>
        <dbReference type="EMBL" id="KAJ1116457.1"/>
    </source>
</evidence>
<dbReference type="AlphaFoldDB" id="A0AAV7NK87"/>
<accession>A0AAV7NK87</accession>
<keyword evidence="3" id="KW-1185">Reference proteome</keyword>
<gene>
    <name evidence="2" type="ORF">NDU88_004668</name>
</gene>
<protein>
    <submittedName>
        <fullName evidence="2">Uncharacterized protein</fullName>
    </submittedName>
</protein>
<evidence type="ECO:0000313" key="3">
    <source>
        <dbReference type="Proteomes" id="UP001066276"/>
    </source>
</evidence>
<name>A0AAV7NK87_PLEWA</name>
<feature type="region of interest" description="Disordered" evidence="1">
    <location>
        <begin position="15"/>
        <end position="60"/>
    </location>
</feature>
<reference evidence="2" key="1">
    <citation type="journal article" date="2022" name="bioRxiv">
        <title>Sequencing and chromosome-scale assembly of the giantPleurodeles waltlgenome.</title>
        <authorList>
            <person name="Brown T."/>
            <person name="Elewa A."/>
            <person name="Iarovenko S."/>
            <person name="Subramanian E."/>
            <person name="Araus A.J."/>
            <person name="Petzold A."/>
            <person name="Susuki M."/>
            <person name="Suzuki K.-i.T."/>
            <person name="Hayashi T."/>
            <person name="Toyoda A."/>
            <person name="Oliveira C."/>
            <person name="Osipova E."/>
            <person name="Leigh N.D."/>
            <person name="Simon A."/>
            <person name="Yun M.H."/>
        </authorList>
    </citation>
    <scope>NUCLEOTIDE SEQUENCE</scope>
    <source>
        <strain evidence="2">20211129_DDA</strain>
        <tissue evidence="2">Liver</tissue>
    </source>
</reference>